<name>A0A2C5ZMR3_9HYPO</name>
<organism evidence="1 2">
    <name type="scientific">Ophiocordyceps camponoti-rufipedis</name>
    <dbReference type="NCBI Taxonomy" id="2004952"/>
    <lineage>
        <taxon>Eukaryota</taxon>
        <taxon>Fungi</taxon>
        <taxon>Dikarya</taxon>
        <taxon>Ascomycota</taxon>
        <taxon>Pezizomycotina</taxon>
        <taxon>Sordariomycetes</taxon>
        <taxon>Hypocreomycetidae</taxon>
        <taxon>Hypocreales</taxon>
        <taxon>Ophiocordycipitaceae</taxon>
        <taxon>Ophiocordyceps</taxon>
    </lineage>
</organism>
<evidence type="ECO:0000313" key="2">
    <source>
        <dbReference type="Proteomes" id="UP000226431"/>
    </source>
</evidence>
<dbReference type="Proteomes" id="UP000226431">
    <property type="component" value="Unassembled WGS sequence"/>
</dbReference>
<sequence>MHPFIILFAAFSPVTSNRPFKAKPLVHVNHVEINASDSLRGSKFHSVKVQLSNDTYLDTSCVWRSEDRLPGHIFPCEDAMYHFAHLGRWERDKFVYLSVYRDWNTSDVLANAVLVRTICKSVNGSTTGSGDGLVCRQQHPKKLPLPLSPYYADDM</sequence>
<dbReference type="Gene3D" id="2.40.350.20">
    <property type="match status" value="1"/>
</dbReference>
<dbReference type="EMBL" id="NJES01000011">
    <property type="protein sequence ID" value="PHH80684.1"/>
    <property type="molecule type" value="Genomic_DNA"/>
</dbReference>
<protein>
    <recommendedName>
        <fullName evidence="3">AA1-like domain-containing protein</fullName>
    </recommendedName>
</protein>
<evidence type="ECO:0000313" key="1">
    <source>
        <dbReference type="EMBL" id="PHH80684.1"/>
    </source>
</evidence>
<gene>
    <name evidence="1" type="ORF">CDD80_364</name>
</gene>
<reference evidence="1 2" key="1">
    <citation type="submission" date="2017-06" db="EMBL/GenBank/DDBJ databases">
        <title>Ant-infecting Ophiocordyceps genomes reveal a high diversity of potential behavioral manipulation genes and a possible major role for enterotoxins.</title>
        <authorList>
            <person name="De Bekker C."/>
            <person name="Evans H.C."/>
            <person name="Brachmann A."/>
            <person name="Hughes D.P."/>
        </authorList>
    </citation>
    <scope>NUCLEOTIDE SEQUENCE [LARGE SCALE GENOMIC DNA]</scope>
    <source>
        <strain evidence="1 2">Map16</strain>
    </source>
</reference>
<proteinExistence type="predicted"/>
<accession>A0A2C5ZMR3</accession>
<keyword evidence="2" id="KW-1185">Reference proteome</keyword>
<dbReference type="AlphaFoldDB" id="A0A2C5ZMR3"/>
<comment type="caution">
    <text evidence="1">The sequence shown here is derived from an EMBL/GenBank/DDBJ whole genome shotgun (WGS) entry which is preliminary data.</text>
</comment>
<evidence type="ECO:0008006" key="3">
    <source>
        <dbReference type="Google" id="ProtNLM"/>
    </source>
</evidence>